<feature type="transmembrane region" description="Helical" evidence="6">
    <location>
        <begin position="106"/>
        <end position="127"/>
    </location>
</feature>
<proteinExistence type="inferred from homology"/>
<evidence type="ECO:0000256" key="2">
    <source>
        <dbReference type="ARBA" id="ARBA00008816"/>
    </source>
</evidence>
<keyword evidence="5 6" id="KW-0472">Membrane</keyword>
<dbReference type="SMART" id="SM00014">
    <property type="entry name" value="acidPPc"/>
    <property type="match status" value="1"/>
</dbReference>
<dbReference type="AlphaFoldDB" id="A0A5N5QVN3"/>
<dbReference type="GO" id="GO:0046839">
    <property type="term" value="P:phospholipid dephosphorylation"/>
    <property type="evidence" value="ECO:0007669"/>
    <property type="project" value="TreeGrafter"/>
</dbReference>
<dbReference type="SUPFAM" id="SSF48317">
    <property type="entry name" value="Acid phosphatase/Vanadium-dependent haloperoxidase"/>
    <property type="match status" value="1"/>
</dbReference>
<feature type="transmembrane region" description="Helical" evidence="6">
    <location>
        <begin position="139"/>
        <end position="162"/>
    </location>
</feature>
<dbReference type="GO" id="GO:0016020">
    <property type="term" value="C:membrane"/>
    <property type="evidence" value="ECO:0007669"/>
    <property type="project" value="UniProtKB-SubCell"/>
</dbReference>
<dbReference type="PANTHER" id="PTHR10165:SF84">
    <property type="entry name" value="PHOSPHATIDIC ACID PHOSPHATASE BETA"/>
    <property type="match status" value="1"/>
</dbReference>
<dbReference type="InterPro" id="IPR036938">
    <property type="entry name" value="PAP2/HPO_sf"/>
</dbReference>
<sequence>MQDKVAERERPAHQHHLTLMFRQNGVRSQEKTSAHSDTGNGYGRRTFSFGRWLRLYGVDLITMAAMGAIGLGVYMARPAPSRSFPVYFTSGEIVYPQFAYPMRREIIPIWLAALIAFIVPFFFFCLFQARRRSIEDLLCTTMGLLMSLITAAVFQVFIKWLIGGLRPHFLAVCKPNVPASGGQRGNGFELIMYDRSICTGDEKQINDSLESMPSGHSTAAFAGLIYLALYFNAQLKVMSAHNPAYWKMVVFFAPVLGAVLIAGALTIDEFHNWYDVVAGGIIGTCTAFVAFRMTFASIWDFRFNHVRLPRTTSLFIRRSSGDVGPSFNYAPSAATEMLPFTREGGWGWDASEGVNGAPFDASKFGGAGGAGGAGVTNGAGMSSGGHYGGGMLGRAEAGDARI</sequence>
<dbReference type="OrthoDB" id="10030083at2759"/>
<evidence type="ECO:0000256" key="5">
    <source>
        <dbReference type="ARBA" id="ARBA00023136"/>
    </source>
</evidence>
<reference evidence="8 9" key="1">
    <citation type="journal article" date="2019" name="Fungal Biol. Biotechnol.">
        <title>Draft genome sequence of fastidious pathogen Ceratobasidium theobromae, which causes vascular-streak dieback in Theobroma cacao.</title>
        <authorList>
            <person name="Ali S.S."/>
            <person name="Asman A."/>
            <person name="Shao J."/>
            <person name="Firmansyah A.P."/>
            <person name="Susilo A.W."/>
            <person name="Rosmana A."/>
            <person name="McMahon P."/>
            <person name="Junaid M."/>
            <person name="Guest D."/>
            <person name="Kheng T.Y."/>
            <person name="Meinhardt L.W."/>
            <person name="Bailey B.A."/>
        </authorList>
    </citation>
    <scope>NUCLEOTIDE SEQUENCE [LARGE SCALE GENOMIC DNA]</scope>
    <source>
        <strain evidence="8 9">CT2</strain>
    </source>
</reference>
<evidence type="ECO:0000256" key="1">
    <source>
        <dbReference type="ARBA" id="ARBA00004141"/>
    </source>
</evidence>
<gene>
    <name evidence="8" type="ORF">CTheo_907</name>
</gene>
<dbReference type="GO" id="GO:0006644">
    <property type="term" value="P:phospholipid metabolic process"/>
    <property type="evidence" value="ECO:0007669"/>
    <property type="project" value="InterPro"/>
</dbReference>
<dbReference type="Gene3D" id="1.20.144.10">
    <property type="entry name" value="Phosphatidic acid phosphatase type 2/haloperoxidase"/>
    <property type="match status" value="1"/>
</dbReference>
<evidence type="ECO:0000313" key="8">
    <source>
        <dbReference type="EMBL" id="KAB5595669.1"/>
    </source>
</evidence>
<protein>
    <submittedName>
        <fullName evidence="8">Lipid phosphate phosphatase 2</fullName>
    </submittedName>
</protein>
<dbReference type="CDD" id="cd03390">
    <property type="entry name" value="PAP2_containing_1_like"/>
    <property type="match status" value="1"/>
</dbReference>
<keyword evidence="4 6" id="KW-1133">Transmembrane helix</keyword>
<feature type="transmembrane region" description="Helical" evidence="6">
    <location>
        <begin position="245"/>
        <end position="267"/>
    </location>
</feature>
<comment type="similarity">
    <text evidence="2">Belongs to the PA-phosphatase related phosphoesterase family.</text>
</comment>
<dbReference type="InterPro" id="IPR043216">
    <property type="entry name" value="PAP-like"/>
</dbReference>
<keyword evidence="9" id="KW-1185">Reference proteome</keyword>
<comment type="caution">
    <text evidence="8">The sequence shown here is derived from an EMBL/GenBank/DDBJ whole genome shotgun (WGS) entry which is preliminary data.</text>
</comment>
<organism evidence="8 9">
    <name type="scientific">Ceratobasidium theobromae</name>
    <dbReference type="NCBI Taxonomy" id="1582974"/>
    <lineage>
        <taxon>Eukaryota</taxon>
        <taxon>Fungi</taxon>
        <taxon>Dikarya</taxon>
        <taxon>Basidiomycota</taxon>
        <taxon>Agaricomycotina</taxon>
        <taxon>Agaricomycetes</taxon>
        <taxon>Cantharellales</taxon>
        <taxon>Ceratobasidiaceae</taxon>
        <taxon>Ceratobasidium</taxon>
    </lineage>
</organism>
<dbReference type="InterPro" id="IPR000326">
    <property type="entry name" value="PAP2/HPO"/>
</dbReference>
<dbReference type="PANTHER" id="PTHR10165">
    <property type="entry name" value="LIPID PHOSPHATE PHOSPHATASE"/>
    <property type="match status" value="1"/>
</dbReference>
<feature type="transmembrane region" description="Helical" evidence="6">
    <location>
        <begin position="273"/>
        <end position="295"/>
    </location>
</feature>
<comment type="subcellular location">
    <subcellularLocation>
        <location evidence="1">Membrane</location>
        <topology evidence="1">Multi-pass membrane protein</topology>
    </subcellularLocation>
</comment>
<evidence type="ECO:0000256" key="4">
    <source>
        <dbReference type="ARBA" id="ARBA00022989"/>
    </source>
</evidence>
<dbReference type="GO" id="GO:0008195">
    <property type="term" value="F:phosphatidate phosphatase activity"/>
    <property type="evidence" value="ECO:0007669"/>
    <property type="project" value="TreeGrafter"/>
</dbReference>
<evidence type="ECO:0000256" key="6">
    <source>
        <dbReference type="SAM" id="Phobius"/>
    </source>
</evidence>
<evidence type="ECO:0000313" key="9">
    <source>
        <dbReference type="Proteomes" id="UP000383932"/>
    </source>
</evidence>
<name>A0A5N5QVN3_9AGAM</name>
<keyword evidence="3 6" id="KW-0812">Transmembrane</keyword>
<dbReference type="Proteomes" id="UP000383932">
    <property type="component" value="Unassembled WGS sequence"/>
</dbReference>
<feature type="transmembrane region" description="Helical" evidence="6">
    <location>
        <begin position="215"/>
        <end position="233"/>
    </location>
</feature>
<dbReference type="Pfam" id="PF01569">
    <property type="entry name" value="PAP2"/>
    <property type="match status" value="1"/>
</dbReference>
<evidence type="ECO:0000256" key="3">
    <source>
        <dbReference type="ARBA" id="ARBA00022692"/>
    </source>
</evidence>
<accession>A0A5N5QVN3</accession>
<evidence type="ECO:0000259" key="7">
    <source>
        <dbReference type="SMART" id="SM00014"/>
    </source>
</evidence>
<dbReference type="EMBL" id="SSOP01000007">
    <property type="protein sequence ID" value="KAB5595669.1"/>
    <property type="molecule type" value="Genomic_DNA"/>
</dbReference>
<feature type="transmembrane region" description="Helical" evidence="6">
    <location>
        <begin position="53"/>
        <end position="76"/>
    </location>
</feature>
<feature type="domain" description="Phosphatidic acid phosphatase type 2/haloperoxidase" evidence="7">
    <location>
        <begin position="142"/>
        <end position="291"/>
    </location>
</feature>